<accession>A0A0S4J6X3</accession>
<evidence type="ECO:0000313" key="2">
    <source>
        <dbReference type="Proteomes" id="UP000051952"/>
    </source>
</evidence>
<dbReference type="Proteomes" id="UP000051952">
    <property type="component" value="Unassembled WGS sequence"/>
</dbReference>
<reference evidence="2" key="1">
    <citation type="submission" date="2015-09" db="EMBL/GenBank/DDBJ databases">
        <authorList>
            <consortium name="Pathogen Informatics"/>
        </authorList>
    </citation>
    <scope>NUCLEOTIDE SEQUENCE [LARGE SCALE GENOMIC DNA]</scope>
    <source>
        <strain evidence="2">Lake Konstanz</strain>
    </source>
</reference>
<proteinExistence type="predicted"/>
<protein>
    <submittedName>
        <fullName evidence="1">Uncharacterized protein</fullName>
    </submittedName>
</protein>
<dbReference type="EMBL" id="CYKH01001418">
    <property type="protein sequence ID" value="CUG86968.1"/>
    <property type="molecule type" value="Genomic_DNA"/>
</dbReference>
<sequence length="342" mass="38498">MTCLRQGQLDIVLEVRVDPAMWSTFDEQRITAVSWSDKAPVPYHSLYAPTGIFGQHAIVVDFAARRGIRGAQLRTHLVDPQTYDRPFSPVATEFYKLLFSRNTFPTTGMRDGDVFRSSGTLIFMPKGAIKQQFWSLPMDYTISLLRKNLHDRFGTPLAASNRSVLLEPRKYSHRPGHKQYRGYRPQVMKSILKTIRANHLLLVKADLKALTFRQQWNTIASHTKIIVSEGSFSVWVPFLRKDAVCLMIYNHYGTGWHIPLVHLPVALLGHNRSIKMVFVSIEGLSTPSSVLLETELLRDATPQVRVVTVPANATFAARLLTECGGKSTSGFTLENDGAVFRG</sequence>
<evidence type="ECO:0000313" key="1">
    <source>
        <dbReference type="EMBL" id="CUG86968.1"/>
    </source>
</evidence>
<dbReference type="VEuPathDB" id="TriTrypDB:BSAL_00950"/>
<keyword evidence="2" id="KW-1185">Reference proteome</keyword>
<gene>
    <name evidence="1" type="ORF">BSAL_00950</name>
</gene>
<dbReference type="AlphaFoldDB" id="A0A0S4J6X3"/>
<organism evidence="1 2">
    <name type="scientific">Bodo saltans</name>
    <name type="common">Flagellated protozoan</name>
    <dbReference type="NCBI Taxonomy" id="75058"/>
    <lineage>
        <taxon>Eukaryota</taxon>
        <taxon>Discoba</taxon>
        <taxon>Euglenozoa</taxon>
        <taxon>Kinetoplastea</taxon>
        <taxon>Metakinetoplastina</taxon>
        <taxon>Eubodonida</taxon>
        <taxon>Bodonidae</taxon>
        <taxon>Bodo</taxon>
    </lineage>
</organism>
<name>A0A0S4J6X3_BODSA</name>